<dbReference type="InterPro" id="IPR044135">
    <property type="entry name" value="Met-tRNA-FMT_C"/>
</dbReference>
<evidence type="ECO:0000259" key="7">
    <source>
        <dbReference type="Pfam" id="PF02911"/>
    </source>
</evidence>
<dbReference type="RefSeq" id="WP_138405147.1">
    <property type="nucleotide sequence ID" value="NZ_VBSP01000039.1"/>
</dbReference>
<evidence type="ECO:0000256" key="4">
    <source>
        <dbReference type="ARBA" id="ARBA00022917"/>
    </source>
</evidence>
<name>A0A5R9DTD6_9LACT</name>
<dbReference type="InterPro" id="IPR005794">
    <property type="entry name" value="Fmt"/>
</dbReference>
<dbReference type="Gene3D" id="3.40.50.12230">
    <property type="match status" value="1"/>
</dbReference>
<feature type="binding site" evidence="5">
    <location>
        <begin position="111"/>
        <end position="114"/>
    </location>
    <ligand>
        <name>(6S)-5,6,7,8-tetrahydrofolate</name>
        <dbReference type="ChEBI" id="CHEBI:57453"/>
    </ligand>
</feature>
<reference evidence="8 9" key="1">
    <citation type="submission" date="2019-05" db="EMBL/GenBank/DDBJ databases">
        <title>The metagenome of a microbial culture collection derived from dairy environment covers the genomic content of the human microbiome.</title>
        <authorList>
            <person name="Roder T."/>
            <person name="Wuthrich D."/>
            <person name="Sattari Z."/>
            <person name="Von Ah U."/>
            <person name="Bar C."/>
            <person name="Ronchi F."/>
            <person name="Macpherson A.J."/>
            <person name="Ganal-Vonarburg S.C."/>
            <person name="Bruggmann R."/>
            <person name="Vergeres G."/>
        </authorList>
    </citation>
    <scope>NUCLEOTIDE SEQUENCE [LARGE SCALE GENOMIC DNA]</scope>
    <source>
        <strain evidence="8 9">FAM 24227</strain>
    </source>
</reference>
<dbReference type="Pfam" id="PF02911">
    <property type="entry name" value="Formyl_trans_C"/>
    <property type="match status" value="1"/>
</dbReference>
<proteinExistence type="inferred from homology"/>
<comment type="similarity">
    <text evidence="1 5">Belongs to the Fmt family.</text>
</comment>
<dbReference type="PANTHER" id="PTHR11138:SF5">
    <property type="entry name" value="METHIONYL-TRNA FORMYLTRANSFERASE, MITOCHONDRIAL"/>
    <property type="match status" value="1"/>
</dbReference>
<organism evidence="8 9">
    <name type="scientific">Ruoffia tabacinasalis</name>
    <dbReference type="NCBI Taxonomy" id="87458"/>
    <lineage>
        <taxon>Bacteria</taxon>
        <taxon>Bacillati</taxon>
        <taxon>Bacillota</taxon>
        <taxon>Bacilli</taxon>
        <taxon>Lactobacillales</taxon>
        <taxon>Aerococcaceae</taxon>
        <taxon>Ruoffia</taxon>
    </lineage>
</organism>
<dbReference type="GO" id="GO:0004479">
    <property type="term" value="F:methionyl-tRNA formyltransferase activity"/>
    <property type="evidence" value="ECO:0007669"/>
    <property type="project" value="UniProtKB-UniRule"/>
</dbReference>
<dbReference type="SUPFAM" id="SSF50486">
    <property type="entry name" value="FMT C-terminal domain-like"/>
    <property type="match status" value="1"/>
</dbReference>
<keyword evidence="4 5" id="KW-0648">Protein biosynthesis</keyword>
<comment type="function">
    <text evidence="5">Attaches a formyl group to the free amino group of methionyl-tRNA(fMet). The formyl group appears to play a dual role in the initiator identity of N-formylmethionyl-tRNA by promoting its recognition by IF2 and preventing the misappropriation of this tRNA by the elongation apparatus.</text>
</comment>
<dbReference type="InterPro" id="IPR041711">
    <property type="entry name" value="Met-tRNA-FMT_N"/>
</dbReference>
<dbReference type="SUPFAM" id="SSF53328">
    <property type="entry name" value="Formyltransferase"/>
    <property type="match status" value="1"/>
</dbReference>
<feature type="domain" description="Formyl transferase C-terminal" evidence="7">
    <location>
        <begin position="206"/>
        <end position="304"/>
    </location>
</feature>
<dbReference type="InterPro" id="IPR011034">
    <property type="entry name" value="Formyl_transferase-like_C_sf"/>
</dbReference>
<evidence type="ECO:0000313" key="8">
    <source>
        <dbReference type="EMBL" id="TLQ40043.1"/>
    </source>
</evidence>
<dbReference type="InterPro" id="IPR036477">
    <property type="entry name" value="Formyl_transf_N_sf"/>
</dbReference>
<dbReference type="EMBL" id="VBSP01000039">
    <property type="protein sequence ID" value="TLQ40043.1"/>
    <property type="molecule type" value="Genomic_DNA"/>
</dbReference>
<dbReference type="PANTHER" id="PTHR11138">
    <property type="entry name" value="METHIONYL-TRNA FORMYLTRANSFERASE"/>
    <property type="match status" value="1"/>
</dbReference>
<feature type="domain" description="Formyl transferase N-terminal" evidence="6">
    <location>
        <begin position="3"/>
        <end position="181"/>
    </location>
</feature>
<dbReference type="CDD" id="cd08704">
    <property type="entry name" value="Met_tRNA_FMT_C"/>
    <property type="match status" value="1"/>
</dbReference>
<dbReference type="FunFam" id="3.40.50.12230:FF:000001">
    <property type="entry name" value="Methionyl-tRNA formyltransferase"/>
    <property type="match status" value="1"/>
</dbReference>
<evidence type="ECO:0000256" key="5">
    <source>
        <dbReference type="HAMAP-Rule" id="MF_00182"/>
    </source>
</evidence>
<dbReference type="InterPro" id="IPR002376">
    <property type="entry name" value="Formyl_transf_N"/>
</dbReference>
<comment type="catalytic activity">
    <reaction evidence="5">
        <text>L-methionyl-tRNA(fMet) + (6R)-10-formyltetrahydrofolate = N-formyl-L-methionyl-tRNA(fMet) + (6S)-5,6,7,8-tetrahydrofolate + H(+)</text>
        <dbReference type="Rhea" id="RHEA:24380"/>
        <dbReference type="Rhea" id="RHEA-COMP:9952"/>
        <dbReference type="Rhea" id="RHEA-COMP:9953"/>
        <dbReference type="ChEBI" id="CHEBI:15378"/>
        <dbReference type="ChEBI" id="CHEBI:57453"/>
        <dbReference type="ChEBI" id="CHEBI:78530"/>
        <dbReference type="ChEBI" id="CHEBI:78844"/>
        <dbReference type="ChEBI" id="CHEBI:195366"/>
        <dbReference type="EC" id="2.1.2.9"/>
    </reaction>
</comment>
<comment type="caution">
    <text evidence="8">The sequence shown here is derived from an EMBL/GenBank/DDBJ whole genome shotgun (WGS) entry which is preliminary data.</text>
</comment>
<protein>
    <recommendedName>
        <fullName evidence="2 5">Methionyl-tRNA formyltransferase</fullName>
        <ecNumber evidence="2 5">2.1.2.9</ecNumber>
    </recommendedName>
</protein>
<dbReference type="EC" id="2.1.2.9" evidence="2 5"/>
<evidence type="ECO:0000256" key="1">
    <source>
        <dbReference type="ARBA" id="ARBA00010699"/>
    </source>
</evidence>
<dbReference type="PROSITE" id="PS00373">
    <property type="entry name" value="GART"/>
    <property type="match status" value="1"/>
</dbReference>
<evidence type="ECO:0000313" key="9">
    <source>
        <dbReference type="Proteomes" id="UP000306420"/>
    </source>
</evidence>
<dbReference type="Proteomes" id="UP000306420">
    <property type="component" value="Unassembled WGS sequence"/>
</dbReference>
<dbReference type="InterPro" id="IPR001555">
    <property type="entry name" value="GART_AS"/>
</dbReference>
<dbReference type="Pfam" id="PF00551">
    <property type="entry name" value="Formyl_trans_N"/>
    <property type="match status" value="1"/>
</dbReference>
<dbReference type="CDD" id="cd08646">
    <property type="entry name" value="FMT_core_Met-tRNA-FMT_N"/>
    <property type="match status" value="1"/>
</dbReference>
<dbReference type="OrthoDB" id="9802815at2"/>
<dbReference type="AlphaFoldDB" id="A0A5R9DTD6"/>
<accession>A0A5R9DTD6</accession>
<keyword evidence="3 5" id="KW-0808">Transferase</keyword>
<evidence type="ECO:0000256" key="3">
    <source>
        <dbReference type="ARBA" id="ARBA00022679"/>
    </source>
</evidence>
<dbReference type="HAMAP" id="MF_00182">
    <property type="entry name" value="Formyl_trans"/>
    <property type="match status" value="1"/>
</dbReference>
<evidence type="ECO:0000256" key="2">
    <source>
        <dbReference type="ARBA" id="ARBA00012261"/>
    </source>
</evidence>
<dbReference type="FunFam" id="3.40.50.170:FF:000004">
    <property type="entry name" value="Methionyl-tRNA formyltransferase"/>
    <property type="match status" value="1"/>
</dbReference>
<dbReference type="GO" id="GO:0005829">
    <property type="term" value="C:cytosol"/>
    <property type="evidence" value="ECO:0007669"/>
    <property type="project" value="TreeGrafter"/>
</dbReference>
<evidence type="ECO:0000259" key="6">
    <source>
        <dbReference type="Pfam" id="PF00551"/>
    </source>
</evidence>
<dbReference type="NCBIfam" id="TIGR00460">
    <property type="entry name" value="fmt"/>
    <property type="match status" value="1"/>
</dbReference>
<dbReference type="InterPro" id="IPR005793">
    <property type="entry name" value="Formyl_trans_C"/>
</dbReference>
<gene>
    <name evidence="5" type="primary">fmt</name>
    <name evidence="8" type="ORF">FEZ33_09485</name>
</gene>
<sequence length="317" mass="35202">MHKIIFMGTPDFSVEVLEGLVNDANLEVVGVVTQPDRPVGRKKVLKPTPVKELALKHDIPVYQPEKIRGSQEDEELKTLNADLIVTAAYGQFVPNDLIEAPKYGAINVHASLLPKYRGGAPIHYALWNGDKETGISIIYMTKKMDAGDILSQRAIEIKATDDVGKLFESLAVVGKELLLDTLPAVFAGEVQATPQVEEEVVFSPTITKEQERISWDLTAQEVDNHVRAFRPFPSTYTLLDNNRVKIWAGEPVTYKGESGEIGEVVAVEDNKLIVQCGDNSFYGISEWQESGKKRLSIEQWLNGNKPEAIIDSVFENK</sequence>